<keyword evidence="2" id="KW-1185">Reference proteome</keyword>
<comment type="caution">
    <text evidence="1">The sequence shown here is derived from an EMBL/GenBank/DDBJ whole genome shotgun (WGS) entry which is preliminary data.</text>
</comment>
<name>A0A2U0HX53_9FLAO</name>
<accession>A0A2U0HX53</accession>
<dbReference type="OrthoDB" id="1262821at2"/>
<dbReference type="RefSeq" id="WP_116695243.1">
    <property type="nucleotide sequence ID" value="NZ_QEHR01000009.1"/>
</dbReference>
<dbReference type="AlphaFoldDB" id="A0A2U0HX53"/>
<organism evidence="1 2">
    <name type="scientific">Marixanthomonas spongiae</name>
    <dbReference type="NCBI Taxonomy" id="2174845"/>
    <lineage>
        <taxon>Bacteria</taxon>
        <taxon>Pseudomonadati</taxon>
        <taxon>Bacteroidota</taxon>
        <taxon>Flavobacteriia</taxon>
        <taxon>Flavobacteriales</taxon>
        <taxon>Flavobacteriaceae</taxon>
        <taxon>Marixanthomonas</taxon>
    </lineage>
</organism>
<gene>
    <name evidence="1" type="ORF">DDV96_13210</name>
</gene>
<dbReference type="EMBL" id="QEHR01000009">
    <property type="protein sequence ID" value="PVW13320.1"/>
    <property type="molecule type" value="Genomic_DNA"/>
</dbReference>
<proteinExistence type="predicted"/>
<reference evidence="1 2" key="1">
    <citation type="submission" date="2018-04" db="EMBL/GenBank/DDBJ databases">
        <title>Marixanthomonas spongiae HN-E44 sp. nov., isolated from a marine sponge.</title>
        <authorList>
            <person name="Luo L."/>
            <person name="Zhuang L."/>
        </authorList>
    </citation>
    <scope>NUCLEOTIDE SEQUENCE [LARGE SCALE GENOMIC DNA]</scope>
    <source>
        <strain evidence="1 2">HN-E44</strain>
    </source>
</reference>
<sequence>MKLNMIFNCEEAAHVCDRAQYNEASLWEKTLLTIHTFFCKLCRKHTTRNARLTKAIKKSEVQTLSAEQKHLLKKRLRQEMMQ</sequence>
<protein>
    <recommendedName>
        <fullName evidence="3">Glycine dehydrogenase</fullName>
    </recommendedName>
</protein>
<evidence type="ECO:0000313" key="1">
    <source>
        <dbReference type="EMBL" id="PVW13320.1"/>
    </source>
</evidence>
<evidence type="ECO:0000313" key="2">
    <source>
        <dbReference type="Proteomes" id="UP000245962"/>
    </source>
</evidence>
<dbReference type="Proteomes" id="UP000245962">
    <property type="component" value="Unassembled WGS sequence"/>
</dbReference>
<evidence type="ECO:0008006" key="3">
    <source>
        <dbReference type="Google" id="ProtNLM"/>
    </source>
</evidence>